<proteinExistence type="predicted"/>
<reference evidence="1" key="1">
    <citation type="submission" date="2022-07" db="EMBL/GenBank/DDBJ databases">
        <title>Genome Sequence of Lecanicillium saksenae.</title>
        <authorList>
            <person name="Buettner E."/>
        </authorList>
    </citation>
    <scope>NUCLEOTIDE SEQUENCE</scope>
    <source>
        <strain evidence="1">VT-O1</strain>
    </source>
</reference>
<gene>
    <name evidence="1" type="ORF">NLG97_g7519</name>
</gene>
<accession>A0ACC1QM60</accession>
<organism evidence="1 2">
    <name type="scientific">Lecanicillium saksenae</name>
    <dbReference type="NCBI Taxonomy" id="468837"/>
    <lineage>
        <taxon>Eukaryota</taxon>
        <taxon>Fungi</taxon>
        <taxon>Dikarya</taxon>
        <taxon>Ascomycota</taxon>
        <taxon>Pezizomycotina</taxon>
        <taxon>Sordariomycetes</taxon>
        <taxon>Hypocreomycetidae</taxon>
        <taxon>Hypocreales</taxon>
        <taxon>Cordycipitaceae</taxon>
        <taxon>Lecanicillium</taxon>
    </lineage>
</organism>
<dbReference type="Proteomes" id="UP001148737">
    <property type="component" value="Unassembled WGS sequence"/>
</dbReference>
<sequence length="132" mass="14473">MKKDAVRPRVVGGEWQSVRNRRAKREERGATTEKIDSYSASNATGTRKRKIQMTGRCGSTELPSAKRGCDEVAKSRSVRWGLGRRPYSVPETSGGAGRRRAQFLEGREAASGSGRRQTPGGESRMPGFGDQM</sequence>
<name>A0ACC1QM60_9HYPO</name>
<evidence type="ECO:0000313" key="1">
    <source>
        <dbReference type="EMBL" id="KAJ3482621.1"/>
    </source>
</evidence>
<keyword evidence="2" id="KW-1185">Reference proteome</keyword>
<dbReference type="EMBL" id="JANAKD010001161">
    <property type="protein sequence ID" value="KAJ3482621.1"/>
    <property type="molecule type" value="Genomic_DNA"/>
</dbReference>
<comment type="caution">
    <text evidence="1">The sequence shown here is derived from an EMBL/GenBank/DDBJ whole genome shotgun (WGS) entry which is preliminary data.</text>
</comment>
<protein>
    <submittedName>
        <fullName evidence="1">Uncharacterized protein</fullName>
    </submittedName>
</protein>
<evidence type="ECO:0000313" key="2">
    <source>
        <dbReference type="Proteomes" id="UP001148737"/>
    </source>
</evidence>